<dbReference type="InterPro" id="IPR036300">
    <property type="entry name" value="MIR_dom_sf"/>
</dbReference>
<evidence type="ECO:0000256" key="3">
    <source>
        <dbReference type="SAM" id="MobiDB-lite"/>
    </source>
</evidence>
<dbReference type="Pfam" id="PF02815">
    <property type="entry name" value="MIR"/>
    <property type="match status" value="1"/>
</dbReference>
<dbReference type="Gene3D" id="2.80.10.50">
    <property type="match status" value="1"/>
</dbReference>
<feature type="compositionally biased region" description="Basic and acidic residues" evidence="3">
    <location>
        <begin position="23"/>
        <end position="34"/>
    </location>
</feature>
<accession>A0A8H7S8H6</accession>
<dbReference type="OrthoDB" id="5588846at2759"/>
<gene>
    <name evidence="5" type="ORF">INT45_009047</name>
</gene>
<protein>
    <recommendedName>
        <fullName evidence="4">MIR domain-containing protein</fullName>
    </recommendedName>
</protein>
<dbReference type="SMART" id="SM00472">
    <property type="entry name" value="MIR"/>
    <property type="match status" value="3"/>
</dbReference>
<dbReference type="InterPro" id="IPR016093">
    <property type="entry name" value="MIR_motif"/>
</dbReference>
<evidence type="ECO:0000256" key="1">
    <source>
        <dbReference type="ARBA" id="ARBA00022729"/>
    </source>
</evidence>
<dbReference type="EMBL" id="JAEPRB010000038">
    <property type="protein sequence ID" value="KAG2224732.1"/>
    <property type="molecule type" value="Genomic_DNA"/>
</dbReference>
<evidence type="ECO:0000259" key="4">
    <source>
        <dbReference type="PROSITE" id="PS50919"/>
    </source>
</evidence>
<feature type="domain" description="MIR" evidence="4">
    <location>
        <begin position="31"/>
        <end position="85"/>
    </location>
</feature>
<keyword evidence="2" id="KW-0677">Repeat</keyword>
<keyword evidence="6" id="KW-1185">Reference proteome</keyword>
<dbReference type="PROSITE" id="PS50919">
    <property type="entry name" value="MIR"/>
    <property type="match status" value="3"/>
</dbReference>
<feature type="domain" description="MIR" evidence="4">
    <location>
        <begin position="93"/>
        <end position="149"/>
    </location>
</feature>
<dbReference type="PANTHER" id="PTHR46809:SF2">
    <property type="entry name" value="GH21273P"/>
    <property type="match status" value="1"/>
</dbReference>
<dbReference type="SUPFAM" id="SSF82109">
    <property type="entry name" value="MIR domain"/>
    <property type="match status" value="1"/>
</dbReference>
<evidence type="ECO:0000313" key="6">
    <source>
        <dbReference type="Proteomes" id="UP000646827"/>
    </source>
</evidence>
<dbReference type="CDD" id="cd23263">
    <property type="entry name" value="beta-trefoil_MIR"/>
    <property type="match status" value="1"/>
</dbReference>
<comment type="caution">
    <text evidence="5">The sequence shown here is derived from an EMBL/GenBank/DDBJ whole genome shotgun (WGS) entry which is preliminary data.</text>
</comment>
<keyword evidence="1" id="KW-0732">Signal</keyword>
<dbReference type="Proteomes" id="UP000646827">
    <property type="component" value="Unassembled WGS sequence"/>
</dbReference>
<dbReference type="PANTHER" id="PTHR46809">
    <property type="entry name" value="STROMAL CELL-DERIVED FACTOR 2-LIKE PROTEIN"/>
    <property type="match status" value="1"/>
</dbReference>
<name>A0A8H7S8H6_9FUNG</name>
<sequence>MSDYEEEVFEDQEEQEEQEENDFEKGSRPEDGKVRYGNVIYLKHDATGKYLTSVDGENYEEGSGQQKVFTGDDDDDDSQFLVIPLAGKEDQMSYEVGFDDQFRLEHVATGCYLHSHPDILSPVTHQQEVTCFGGGDASDENDTWELQAFPEHEYEEGDYLWHLDIPVVIRHVMTGQTLHSHEESIDDDKYEVTGYVGTDDNDKWQAV</sequence>
<organism evidence="5 6">
    <name type="scientific">Circinella minor</name>
    <dbReference type="NCBI Taxonomy" id="1195481"/>
    <lineage>
        <taxon>Eukaryota</taxon>
        <taxon>Fungi</taxon>
        <taxon>Fungi incertae sedis</taxon>
        <taxon>Mucoromycota</taxon>
        <taxon>Mucoromycotina</taxon>
        <taxon>Mucoromycetes</taxon>
        <taxon>Mucorales</taxon>
        <taxon>Lichtheimiaceae</taxon>
        <taxon>Circinella</taxon>
    </lineage>
</organism>
<evidence type="ECO:0000313" key="5">
    <source>
        <dbReference type="EMBL" id="KAG2224732.1"/>
    </source>
</evidence>
<dbReference type="AlphaFoldDB" id="A0A8H7S8H6"/>
<proteinExistence type="predicted"/>
<reference evidence="5 6" key="1">
    <citation type="submission" date="2020-12" db="EMBL/GenBank/DDBJ databases">
        <title>Metabolic potential, ecology and presence of endohyphal bacteria is reflected in genomic diversity of Mucoromycotina.</title>
        <authorList>
            <person name="Muszewska A."/>
            <person name="Okrasinska A."/>
            <person name="Steczkiewicz K."/>
            <person name="Drgas O."/>
            <person name="Orlowska M."/>
            <person name="Perlinska-Lenart U."/>
            <person name="Aleksandrzak-Piekarczyk T."/>
            <person name="Szatraj K."/>
            <person name="Zielenkiewicz U."/>
            <person name="Pilsyk S."/>
            <person name="Malc E."/>
            <person name="Mieczkowski P."/>
            <person name="Kruszewska J.S."/>
            <person name="Biernat P."/>
            <person name="Pawlowska J."/>
        </authorList>
    </citation>
    <scope>NUCLEOTIDE SEQUENCE [LARGE SCALE GENOMIC DNA]</scope>
    <source>
        <strain evidence="5 6">CBS 142.35</strain>
    </source>
</reference>
<feature type="region of interest" description="Disordered" evidence="3">
    <location>
        <begin position="1"/>
        <end position="34"/>
    </location>
</feature>
<feature type="domain" description="MIR" evidence="4">
    <location>
        <begin position="157"/>
        <end position="207"/>
    </location>
</feature>
<evidence type="ECO:0000256" key="2">
    <source>
        <dbReference type="ARBA" id="ARBA00022737"/>
    </source>
</evidence>
<feature type="compositionally biased region" description="Acidic residues" evidence="3">
    <location>
        <begin position="1"/>
        <end position="22"/>
    </location>
</feature>